<accession>A0A2G8SSW8</accession>
<dbReference type="EMBL" id="AYKW01000001">
    <property type="protein sequence ID" value="PIL36860.1"/>
    <property type="molecule type" value="Genomic_DNA"/>
</dbReference>
<sequence length="181" mass="19967">MPLFGKSKYSENAEIREVEKRVAKEARTDQKSLDSAISDFSKAEDAHTKSIKAIDDARHALDKAVKKEHQAALALDDAKHKHDVAVTEGHNAEKTMQMKQDHANRLEQGLDQKRQRLEDMREQKSHKDHQRESQLSEMHAREAAAAEARASISEPQSPTTATIGDKGTAQAPATAPSGVKA</sequence>
<evidence type="ECO:0000313" key="3">
    <source>
        <dbReference type="Proteomes" id="UP000230002"/>
    </source>
</evidence>
<organism evidence="2 3">
    <name type="scientific">Ganoderma sinense ZZ0214-1</name>
    <dbReference type="NCBI Taxonomy" id="1077348"/>
    <lineage>
        <taxon>Eukaryota</taxon>
        <taxon>Fungi</taxon>
        <taxon>Dikarya</taxon>
        <taxon>Basidiomycota</taxon>
        <taxon>Agaricomycotina</taxon>
        <taxon>Agaricomycetes</taxon>
        <taxon>Polyporales</taxon>
        <taxon>Polyporaceae</taxon>
        <taxon>Ganoderma</taxon>
    </lineage>
</organism>
<dbReference type="AlphaFoldDB" id="A0A2G8SSW8"/>
<dbReference type="OrthoDB" id="3364747at2759"/>
<feature type="compositionally biased region" description="Polar residues" evidence="1">
    <location>
        <begin position="153"/>
        <end position="162"/>
    </location>
</feature>
<evidence type="ECO:0000256" key="1">
    <source>
        <dbReference type="SAM" id="MobiDB-lite"/>
    </source>
</evidence>
<gene>
    <name evidence="2" type="ORF">GSI_00550</name>
</gene>
<dbReference type="Proteomes" id="UP000230002">
    <property type="component" value="Unassembled WGS sequence"/>
</dbReference>
<name>A0A2G8SSW8_9APHY</name>
<protein>
    <submittedName>
        <fullName evidence="2">Uncharacterized protein</fullName>
    </submittedName>
</protein>
<feature type="region of interest" description="Disordered" evidence="1">
    <location>
        <begin position="85"/>
        <end position="181"/>
    </location>
</feature>
<reference evidence="2 3" key="1">
    <citation type="journal article" date="2015" name="Sci. Rep.">
        <title>Chromosome-level genome map provides insights into diverse defense mechanisms in the medicinal fungus Ganoderma sinense.</title>
        <authorList>
            <person name="Zhu Y."/>
            <person name="Xu J."/>
            <person name="Sun C."/>
            <person name="Zhou S."/>
            <person name="Xu H."/>
            <person name="Nelson D.R."/>
            <person name="Qian J."/>
            <person name="Song J."/>
            <person name="Luo H."/>
            <person name="Xiang L."/>
            <person name="Li Y."/>
            <person name="Xu Z."/>
            <person name="Ji A."/>
            <person name="Wang L."/>
            <person name="Lu S."/>
            <person name="Hayward A."/>
            <person name="Sun W."/>
            <person name="Li X."/>
            <person name="Schwartz D.C."/>
            <person name="Wang Y."/>
            <person name="Chen S."/>
        </authorList>
    </citation>
    <scope>NUCLEOTIDE SEQUENCE [LARGE SCALE GENOMIC DNA]</scope>
    <source>
        <strain evidence="2 3">ZZ0214-1</strain>
    </source>
</reference>
<evidence type="ECO:0000313" key="2">
    <source>
        <dbReference type="EMBL" id="PIL36860.1"/>
    </source>
</evidence>
<comment type="caution">
    <text evidence="2">The sequence shown here is derived from an EMBL/GenBank/DDBJ whole genome shotgun (WGS) entry which is preliminary data.</text>
</comment>
<proteinExistence type="predicted"/>
<feature type="compositionally biased region" description="Basic and acidic residues" evidence="1">
    <location>
        <begin position="99"/>
        <end position="144"/>
    </location>
</feature>
<keyword evidence="3" id="KW-1185">Reference proteome</keyword>